<organism evidence="10 11">
    <name type="scientific">Limnochorda pilosa</name>
    <dbReference type="NCBI Taxonomy" id="1555112"/>
    <lineage>
        <taxon>Bacteria</taxon>
        <taxon>Bacillati</taxon>
        <taxon>Bacillota</taxon>
        <taxon>Limnochordia</taxon>
        <taxon>Limnochordales</taxon>
        <taxon>Limnochordaceae</taxon>
        <taxon>Limnochorda</taxon>
    </lineage>
</organism>
<dbReference type="GO" id="GO:0005975">
    <property type="term" value="P:carbohydrate metabolic process"/>
    <property type="evidence" value="ECO:0007669"/>
    <property type="project" value="InterPro"/>
</dbReference>
<comment type="function">
    <text evidence="9">Transaldolase is important for the balance of metabolites in the pentose-phosphate pathway.</text>
</comment>
<keyword evidence="6 9" id="KW-0570">Pentose shunt</keyword>
<dbReference type="GO" id="GO:0016832">
    <property type="term" value="F:aldehyde-lyase activity"/>
    <property type="evidence" value="ECO:0007669"/>
    <property type="project" value="InterPro"/>
</dbReference>
<gene>
    <name evidence="9" type="primary">tal</name>
    <name evidence="10" type="ORF">LIP_1969</name>
</gene>
<protein>
    <recommendedName>
        <fullName evidence="9">Probable transaldolase</fullName>
        <ecNumber evidence="9">2.2.1.2</ecNumber>
    </recommendedName>
</protein>
<dbReference type="FunFam" id="3.20.20.70:FF:000018">
    <property type="entry name" value="Probable transaldolase"/>
    <property type="match status" value="1"/>
</dbReference>
<comment type="similarity">
    <text evidence="3 9">Belongs to the transaldolase family. Type 3B subfamily.</text>
</comment>
<dbReference type="GO" id="GO:0006098">
    <property type="term" value="P:pentose-phosphate shunt"/>
    <property type="evidence" value="ECO:0007669"/>
    <property type="project" value="UniProtKB-UniRule"/>
</dbReference>
<evidence type="ECO:0000256" key="4">
    <source>
        <dbReference type="ARBA" id="ARBA00022490"/>
    </source>
</evidence>
<evidence type="ECO:0000256" key="3">
    <source>
        <dbReference type="ARBA" id="ARBA00005740"/>
    </source>
</evidence>
<evidence type="ECO:0000256" key="9">
    <source>
        <dbReference type="HAMAP-Rule" id="MF_00494"/>
    </source>
</evidence>
<dbReference type="EC" id="2.2.1.2" evidence="9"/>
<proteinExistence type="inferred from homology"/>
<keyword evidence="4 9" id="KW-0963">Cytoplasm</keyword>
<reference evidence="11" key="2">
    <citation type="journal article" date="2016" name="Int. J. Syst. Evol. Microbiol.">
        <title>Complete genome sequence and cell structure of Limnochorda pilosa, a Gram-negative spore-former within the phylum Firmicutes.</title>
        <authorList>
            <person name="Watanabe M."/>
            <person name="Kojima H."/>
            <person name="Fukui M."/>
        </authorList>
    </citation>
    <scope>NUCLEOTIDE SEQUENCE [LARGE SCALE GENOMIC DNA]</scope>
    <source>
        <strain evidence="11">HC45</strain>
    </source>
</reference>
<keyword evidence="5 9" id="KW-0808">Transferase</keyword>
<evidence type="ECO:0000256" key="7">
    <source>
        <dbReference type="ARBA" id="ARBA00023270"/>
    </source>
</evidence>
<dbReference type="GO" id="GO:0005737">
    <property type="term" value="C:cytoplasm"/>
    <property type="evidence" value="ECO:0007669"/>
    <property type="project" value="UniProtKB-SubCell"/>
</dbReference>
<evidence type="ECO:0000256" key="8">
    <source>
        <dbReference type="ARBA" id="ARBA00048810"/>
    </source>
</evidence>
<evidence type="ECO:0000313" key="11">
    <source>
        <dbReference type="Proteomes" id="UP000065807"/>
    </source>
</evidence>
<dbReference type="EMBL" id="AP014924">
    <property type="protein sequence ID" value="BAS27810.1"/>
    <property type="molecule type" value="Genomic_DNA"/>
</dbReference>
<dbReference type="PATRIC" id="fig|1555112.3.peg.2002"/>
<dbReference type="Proteomes" id="UP000065807">
    <property type="component" value="Chromosome"/>
</dbReference>
<comment type="catalytic activity">
    <reaction evidence="8 9">
        <text>D-sedoheptulose 7-phosphate + D-glyceraldehyde 3-phosphate = D-erythrose 4-phosphate + beta-D-fructose 6-phosphate</text>
        <dbReference type="Rhea" id="RHEA:17053"/>
        <dbReference type="ChEBI" id="CHEBI:16897"/>
        <dbReference type="ChEBI" id="CHEBI:57483"/>
        <dbReference type="ChEBI" id="CHEBI:57634"/>
        <dbReference type="ChEBI" id="CHEBI:59776"/>
        <dbReference type="EC" id="2.2.1.2"/>
    </reaction>
</comment>
<dbReference type="UniPathway" id="UPA00115">
    <property type="reaction ID" value="UER00414"/>
</dbReference>
<dbReference type="CDD" id="cd00956">
    <property type="entry name" value="Transaldolase_FSA"/>
    <property type="match status" value="1"/>
</dbReference>
<reference evidence="11" key="1">
    <citation type="submission" date="2015-07" db="EMBL/GenBank/DDBJ databases">
        <title>Complete genome sequence and phylogenetic analysis of Limnochorda pilosa.</title>
        <authorList>
            <person name="Watanabe M."/>
            <person name="Kojima H."/>
            <person name="Fukui M."/>
        </authorList>
    </citation>
    <scope>NUCLEOTIDE SEQUENCE [LARGE SCALE GENOMIC DNA]</scope>
    <source>
        <strain evidence="11">HC45</strain>
    </source>
</reference>
<keyword evidence="11" id="KW-1185">Reference proteome</keyword>
<dbReference type="InterPro" id="IPR013785">
    <property type="entry name" value="Aldolase_TIM"/>
</dbReference>
<dbReference type="PANTHER" id="PTHR10683:SF40">
    <property type="entry name" value="FRUCTOSE-6-PHOSPHATE ALDOLASE 1-RELATED"/>
    <property type="match status" value="1"/>
</dbReference>
<keyword evidence="7 9" id="KW-0704">Schiff base</keyword>
<dbReference type="NCBIfam" id="TIGR00875">
    <property type="entry name" value="fsa_talC_mipB"/>
    <property type="match status" value="1"/>
</dbReference>
<dbReference type="OrthoDB" id="9807051at2"/>
<feature type="active site" description="Schiff-base intermediate with substrate" evidence="9">
    <location>
        <position position="84"/>
    </location>
</feature>
<evidence type="ECO:0000256" key="1">
    <source>
        <dbReference type="ARBA" id="ARBA00004496"/>
    </source>
</evidence>
<dbReference type="AlphaFoldDB" id="A0A0K2SL33"/>
<dbReference type="InterPro" id="IPR001585">
    <property type="entry name" value="TAL/FSA"/>
</dbReference>
<dbReference type="PANTHER" id="PTHR10683">
    <property type="entry name" value="TRANSALDOLASE"/>
    <property type="match status" value="1"/>
</dbReference>
<evidence type="ECO:0000313" key="10">
    <source>
        <dbReference type="EMBL" id="BAS27810.1"/>
    </source>
</evidence>
<dbReference type="RefSeq" id="WP_068137185.1">
    <property type="nucleotide sequence ID" value="NZ_AP014924.1"/>
</dbReference>
<comment type="subcellular location">
    <subcellularLocation>
        <location evidence="1 9">Cytoplasm</location>
    </subcellularLocation>
</comment>
<dbReference type="InterPro" id="IPR022999">
    <property type="entry name" value="Transaldolase_3B"/>
</dbReference>
<dbReference type="SUPFAM" id="SSF51569">
    <property type="entry name" value="Aldolase"/>
    <property type="match status" value="1"/>
</dbReference>
<dbReference type="Gene3D" id="3.20.20.70">
    <property type="entry name" value="Aldolase class I"/>
    <property type="match status" value="1"/>
</dbReference>
<dbReference type="GO" id="GO:0004801">
    <property type="term" value="F:transaldolase activity"/>
    <property type="evidence" value="ECO:0007669"/>
    <property type="project" value="UniProtKB-UniRule"/>
</dbReference>
<evidence type="ECO:0000256" key="5">
    <source>
        <dbReference type="ARBA" id="ARBA00022679"/>
    </source>
</evidence>
<evidence type="ECO:0000256" key="2">
    <source>
        <dbReference type="ARBA" id="ARBA00004857"/>
    </source>
</evidence>
<dbReference type="STRING" id="1555112.LIP_1969"/>
<accession>A0A0K2SL33</accession>
<evidence type="ECO:0000256" key="6">
    <source>
        <dbReference type="ARBA" id="ARBA00023126"/>
    </source>
</evidence>
<dbReference type="InterPro" id="IPR004731">
    <property type="entry name" value="Transaldolase_3B/F6P_aldolase"/>
</dbReference>
<dbReference type="HAMAP" id="MF_00494">
    <property type="entry name" value="Transaldolase_3b"/>
    <property type="match status" value="1"/>
</dbReference>
<sequence length="215" mass="23710">MKFFLDTAKIEEIRRAKELGVLDGVTTNPSHVAATGKTFRQVVDEILTELQEEPVSLEVVATDKEGIVKEARELARLAPNVVVKVPTIVEGVKAMKVLSQEGVKINATLCFSSLQALLVAKAGATYVSPFVGRLDAIGHEGMGIVEEIRQIYDNYDFSTEILVAAVRHPQHVLEAALIGADVITLRLETLEQLFQHPLTDVGLERFLKDWQKVPQ</sequence>
<dbReference type="Pfam" id="PF00923">
    <property type="entry name" value="TAL_FSA"/>
    <property type="match status" value="1"/>
</dbReference>
<name>A0A0K2SL33_LIMPI</name>
<dbReference type="KEGG" id="lpil:LIP_1969"/>
<dbReference type="InterPro" id="IPR033919">
    <property type="entry name" value="TSA/FSA_arc/bac"/>
</dbReference>
<comment type="pathway">
    <text evidence="2 9">Carbohydrate degradation; pentose phosphate pathway; D-glyceraldehyde 3-phosphate and beta-D-fructose 6-phosphate from D-ribose 5-phosphate and D-xylulose 5-phosphate (non-oxidative stage): step 2/3.</text>
</comment>